<dbReference type="Proteomes" id="UP000238605">
    <property type="component" value="Unassembled WGS sequence"/>
</dbReference>
<dbReference type="RefSeq" id="WP_104303571.1">
    <property type="nucleotide sequence ID" value="NZ_PSNX01000015.1"/>
</dbReference>
<dbReference type="InterPro" id="IPR007387">
    <property type="entry name" value="TRAP_DctQ"/>
</dbReference>
<comment type="function">
    <text evidence="9">Part of the tripartite ATP-independent periplasmic (TRAP) transport system.</text>
</comment>
<name>A0A2S5SR98_9BURK</name>
<dbReference type="Pfam" id="PF04290">
    <property type="entry name" value="DctQ"/>
    <property type="match status" value="1"/>
</dbReference>
<evidence type="ECO:0000256" key="4">
    <source>
        <dbReference type="ARBA" id="ARBA00022519"/>
    </source>
</evidence>
<comment type="caution">
    <text evidence="11">The sequence shown here is derived from an EMBL/GenBank/DDBJ whole genome shotgun (WGS) entry which is preliminary data.</text>
</comment>
<feature type="transmembrane region" description="Helical" evidence="9">
    <location>
        <begin position="12"/>
        <end position="35"/>
    </location>
</feature>
<comment type="subunit">
    <text evidence="9">The complex comprises the extracytoplasmic solute receptor protein and the two transmembrane proteins.</text>
</comment>
<organism evidence="11 12">
    <name type="scientific">Caldimonas caldifontis</name>
    <dbReference type="NCBI Taxonomy" id="1452508"/>
    <lineage>
        <taxon>Bacteria</taxon>
        <taxon>Pseudomonadati</taxon>
        <taxon>Pseudomonadota</taxon>
        <taxon>Betaproteobacteria</taxon>
        <taxon>Burkholderiales</taxon>
        <taxon>Sphaerotilaceae</taxon>
        <taxon>Caldimonas</taxon>
    </lineage>
</organism>
<dbReference type="AlphaFoldDB" id="A0A2S5SR98"/>
<dbReference type="GO" id="GO:0015740">
    <property type="term" value="P:C4-dicarboxylate transport"/>
    <property type="evidence" value="ECO:0007669"/>
    <property type="project" value="TreeGrafter"/>
</dbReference>
<evidence type="ECO:0000313" key="12">
    <source>
        <dbReference type="Proteomes" id="UP000238605"/>
    </source>
</evidence>
<feature type="transmembrane region" description="Helical" evidence="9">
    <location>
        <begin position="90"/>
        <end position="111"/>
    </location>
</feature>
<dbReference type="GO" id="GO:0005886">
    <property type="term" value="C:plasma membrane"/>
    <property type="evidence" value="ECO:0007669"/>
    <property type="project" value="UniProtKB-SubCell"/>
</dbReference>
<dbReference type="PROSITE" id="PS51257">
    <property type="entry name" value="PROKAR_LIPOPROTEIN"/>
    <property type="match status" value="1"/>
</dbReference>
<evidence type="ECO:0000259" key="10">
    <source>
        <dbReference type="Pfam" id="PF04290"/>
    </source>
</evidence>
<evidence type="ECO:0000256" key="9">
    <source>
        <dbReference type="RuleBase" id="RU369079"/>
    </source>
</evidence>
<keyword evidence="4 9" id="KW-0997">Cell inner membrane</keyword>
<reference evidence="11 12" key="1">
    <citation type="submission" date="2018-02" db="EMBL/GenBank/DDBJ databases">
        <title>Reclassifiation of [Polyangium] brachysporum DSM 7029 as Guopingzhaonella breviflexa gen. nov., sp. nov., a member of the family Comamonadaceae.</title>
        <authorList>
            <person name="Tang B."/>
        </authorList>
    </citation>
    <scope>NUCLEOTIDE SEQUENCE [LARGE SCALE GENOMIC DNA]</scope>
    <source>
        <strain evidence="11 12">BCRC 80649</strain>
    </source>
</reference>
<protein>
    <recommendedName>
        <fullName evidence="9">TRAP transporter small permease protein</fullName>
    </recommendedName>
</protein>
<evidence type="ECO:0000256" key="6">
    <source>
        <dbReference type="ARBA" id="ARBA00022989"/>
    </source>
</evidence>
<keyword evidence="5 9" id="KW-0812">Transmembrane</keyword>
<dbReference type="EMBL" id="PSNX01000015">
    <property type="protein sequence ID" value="PPE65268.1"/>
    <property type="molecule type" value="Genomic_DNA"/>
</dbReference>
<comment type="subcellular location">
    <subcellularLocation>
        <location evidence="1 9">Cell inner membrane</location>
        <topology evidence="1 9">Multi-pass membrane protein</topology>
    </subcellularLocation>
</comment>
<keyword evidence="3" id="KW-1003">Cell membrane</keyword>
<dbReference type="PANTHER" id="PTHR35011">
    <property type="entry name" value="2,3-DIKETO-L-GULONATE TRAP TRANSPORTER SMALL PERMEASE PROTEIN YIAM"/>
    <property type="match status" value="1"/>
</dbReference>
<accession>A0A2S5SR98</accession>
<evidence type="ECO:0000256" key="7">
    <source>
        <dbReference type="ARBA" id="ARBA00023136"/>
    </source>
</evidence>
<dbReference type="GO" id="GO:0022857">
    <property type="term" value="F:transmembrane transporter activity"/>
    <property type="evidence" value="ECO:0007669"/>
    <property type="project" value="UniProtKB-UniRule"/>
</dbReference>
<gene>
    <name evidence="11" type="ORF">C1704_15100</name>
</gene>
<keyword evidence="12" id="KW-1185">Reference proteome</keyword>
<feature type="transmembrane region" description="Helical" evidence="9">
    <location>
        <begin position="131"/>
        <end position="152"/>
    </location>
</feature>
<feature type="transmembrane region" description="Helical" evidence="9">
    <location>
        <begin position="55"/>
        <end position="78"/>
    </location>
</feature>
<feature type="domain" description="Tripartite ATP-independent periplasmic transporters DctQ component" evidence="10">
    <location>
        <begin position="27"/>
        <end position="148"/>
    </location>
</feature>
<proteinExistence type="inferred from homology"/>
<dbReference type="InterPro" id="IPR055348">
    <property type="entry name" value="DctQ"/>
</dbReference>
<evidence type="ECO:0000256" key="8">
    <source>
        <dbReference type="ARBA" id="ARBA00038436"/>
    </source>
</evidence>
<evidence type="ECO:0000256" key="1">
    <source>
        <dbReference type="ARBA" id="ARBA00004429"/>
    </source>
</evidence>
<sequence>MRAVLRSVDRAVASGALYAACALLATIACLGLWQVVSRFVLSQPSTFTEEAMRRLLIWMVMLGIVAAFREGALVCVDLMLRLSRGWWRTAVRSLITVSTLAFLAVIAWYGVDLAWRVRFQTFASLDLSMAWAYAALPVGAVLAMVSVVAYHFDPRERGVDAEV</sequence>
<keyword evidence="2 9" id="KW-0813">Transport</keyword>
<dbReference type="OrthoDB" id="2085311at2"/>
<evidence type="ECO:0000256" key="3">
    <source>
        <dbReference type="ARBA" id="ARBA00022475"/>
    </source>
</evidence>
<keyword evidence="6 9" id="KW-1133">Transmembrane helix</keyword>
<evidence type="ECO:0000313" key="11">
    <source>
        <dbReference type="EMBL" id="PPE65268.1"/>
    </source>
</evidence>
<dbReference type="PANTHER" id="PTHR35011:SF11">
    <property type="entry name" value="TRAP TRANSPORTER SMALL PERMEASE PROTEIN"/>
    <property type="match status" value="1"/>
</dbReference>
<keyword evidence="7 9" id="KW-0472">Membrane</keyword>
<evidence type="ECO:0000256" key="5">
    <source>
        <dbReference type="ARBA" id="ARBA00022692"/>
    </source>
</evidence>
<evidence type="ECO:0000256" key="2">
    <source>
        <dbReference type="ARBA" id="ARBA00022448"/>
    </source>
</evidence>
<comment type="similarity">
    <text evidence="8 9">Belongs to the TRAP transporter small permease family.</text>
</comment>